<evidence type="ECO:0000256" key="6">
    <source>
        <dbReference type="RuleBase" id="RU003560"/>
    </source>
</evidence>
<proteinExistence type="inferred from homology"/>
<dbReference type="GO" id="GO:0030170">
    <property type="term" value="F:pyridoxal phosphate binding"/>
    <property type="evidence" value="ECO:0007669"/>
    <property type="project" value="InterPro"/>
</dbReference>
<accession>A0A212LDG4</accession>
<dbReference type="InterPro" id="IPR049704">
    <property type="entry name" value="Aminotrans_3_PPA_site"/>
</dbReference>
<comment type="similarity">
    <text evidence="2 6">Belongs to the class-III pyridoxal-phosphate-dependent aminotransferase family.</text>
</comment>
<dbReference type="GO" id="GO:0016223">
    <property type="term" value="F:beta-alanine:pyruvate transaminase activity"/>
    <property type="evidence" value="ECO:0007669"/>
    <property type="project" value="UniProtKB-EC"/>
</dbReference>
<keyword evidence="5 6" id="KW-0663">Pyridoxal phosphate</keyword>
<comment type="cofactor">
    <cofactor evidence="1">
        <name>pyridoxal 5'-phosphate</name>
        <dbReference type="ChEBI" id="CHEBI:597326"/>
    </cofactor>
</comment>
<dbReference type="PANTHER" id="PTHR42684">
    <property type="entry name" value="ADENOSYLMETHIONINE-8-AMINO-7-OXONONANOATE AMINOTRANSFERASE"/>
    <property type="match status" value="1"/>
</dbReference>
<dbReference type="FunFam" id="3.40.640.10:FF:000014">
    <property type="entry name" value="Adenosylmethionine-8-amino-7-oxononanoate aminotransferase, probable"/>
    <property type="match status" value="1"/>
</dbReference>
<protein>
    <submittedName>
        <fullName evidence="7">Omega-amino acid--pyruvate aminotransferase</fullName>
        <ecNumber evidence="7">2.6.1.18</ecNumber>
    </submittedName>
</protein>
<dbReference type="GO" id="GO:0009102">
    <property type="term" value="P:biotin biosynthetic process"/>
    <property type="evidence" value="ECO:0007669"/>
    <property type="project" value="TreeGrafter"/>
</dbReference>
<evidence type="ECO:0000256" key="3">
    <source>
        <dbReference type="ARBA" id="ARBA00022576"/>
    </source>
</evidence>
<name>A0A212LDG4_9HYPH</name>
<dbReference type="GO" id="GO:0004015">
    <property type="term" value="F:adenosylmethionine-8-amino-7-oxononanoate transaminase activity"/>
    <property type="evidence" value="ECO:0007669"/>
    <property type="project" value="TreeGrafter"/>
</dbReference>
<reference evidence="7" key="1">
    <citation type="submission" date="2016-08" db="EMBL/GenBank/DDBJ databases">
        <authorList>
            <person name="Seilhamer J.J."/>
        </authorList>
    </citation>
    <scope>NUCLEOTIDE SEQUENCE</scope>
    <source>
        <strain evidence="7">86</strain>
    </source>
</reference>
<dbReference type="PROSITE" id="PS00600">
    <property type="entry name" value="AA_TRANSFER_CLASS_3"/>
    <property type="match status" value="1"/>
</dbReference>
<dbReference type="InterPro" id="IPR015421">
    <property type="entry name" value="PyrdxlP-dep_Trfase_major"/>
</dbReference>
<keyword evidence="3 7" id="KW-0032">Aminotransferase</keyword>
<dbReference type="PANTHER" id="PTHR42684:SF1">
    <property type="entry name" value="BETA-ALANINE--PYRUVATE AMINOTRANSFERASE"/>
    <property type="match status" value="1"/>
</dbReference>
<sequence length="439" mass="47638">MNVPVPNNLEAFWMPFTANRQFKKAPRLLASASGMYYTTVDGRKLLDAAAGLWCVNAGHGRREIVEAVAAQVGELDYAPAFQMGHPKAFELAARLTSMMPKPLDHVFFTNSGSESVETALKIAVAYQRARGKGTKTRLIGRERGYHGVNFGGISVGGIPTNRKFFGSLLTGVDHMRHTHDIERNAYSRGQPEYGAEFADELERIIYLHDASNIAAVIVEPMAGSTGVLVPPKGYLERLREICTRHDILLIFDEVITGFGRLGAPFAVDYFGVVPDIVTTAKGITNGVIPMGGVFCSSEIYDAFMTGPEHAIELFHGYTYSAHPVACAASMATLDIYASEGLLNRGPELARYFEDALHSLKGLPHVIDIRNIGLVGAIELQPIDGEPTKRAFAAFLSAYEKGVMMRTTGDIIALSPPLIVSKAEIDLLVSVIADVLKALP</sequence>
<evidence type="ECO:0000256" key="4">
    <source>
        <dbReference type="ARBA" id="ARBA00022679"/>
    </source>
</evidence>
<dbReference type="SUPFAM" id="SSF53383">
    <property type="entry name" value="PLP-dependent transferases"/>
    <property type="match status" value="1"/>
</dbReference>
<evidence type="ECO:0000256" key="5">
    <source>
        <dbReference type="ARBA" id="ARBA00022898"/>
    </source>
</evidence>
<gene>
    <name evidence="7" type="ORF">KL86PLE_20205</name>
</gene>
<evidence type="ECO:0000256" key="2">
    <source>
        <dbReference type="ARBA" id="ARBA00008954"/>
    </source>
</evidence>
<dbReference type="EC" id="2.6.1.18" evidence="7"/>
<dbReference type="PIRSF" id="PIRSF000521">
    <property type="entry name" value="Transaminase_4ab_Lys_Orn"/>
    <property type="match status" value="1"/>
</dbReference>
<organism evidence="7">
    <name type="scientific">uncultured Pleomorphomonas sp</name>
    <dbReference type="NCBI Taxonomy" id="442121"/>
    <lineage>
        <taxon>Bacteria</taxon>
        <taxon>Pseudomonadati</taxon>
        <taxon>Pseudomonadota</taxon>
        <taxon>Alphaproteobacteria</taxon>
        <taxon>Hyphomicrobiales</taxon>
        <taxon>Pleomorphomonadaceae</taxon>
        <taxon>Pleomorphomonas</taxon>
        <taxon>environmental samples</taxon>
    </lineage>
</organism>
<dbReference type="CDD" id="cd00610">
    <property type="entry name" value="OAT_like"/>
    <property type="match status" value="1"/>
</dbReference>
<dbReference type="InterPro" id="IPR015424">
    <property type="entry name" value="PyrdxlP-dep_Trfase"/>
</dbReference>
<dbReference type="Gene3D" id="3.90.1150.10">
    <property type="entry name" value="Aspartate Aminotransferase, domain 1"/>
    <property type="match status" value="1"/>
</dbReference>
<dbReference type="RefSeq" id="WP_288195911.1">
    <property type="nucleotide sequence ID" value="NZ_LT608334.1"/>
</dbReference>
<keyword evidence="7" id="KW-0670">Pyruvate</keyword>
<keyword evidence="4 7" id="KW-0808">Transferase</keyword>
<dbReference type="Pfam" id="PF00202">
    <property type="entry name" value="Aminotran_3"/>
    <property type="match status" value="1"/>
</dbReference>
<dbReference type="InterPro" id="IPR015422">
    <property type="entry name" value="PyrdxlP-dep_Trfase_small"/>
</dbReference>
<dbReference type="EMBL" id="FMJD01000006">
    <property type="protein sequence ID" value="SCM75537.1"/>
    <property type="molecule type" value="Genomic_DNA"/>
</dbReference>
<dbReference type="AlphaFoldDB" id="A0A212LDG4"/>
<evidence type="ECO:0000256" key="1">
    <source>
        <dbReference type="ARBA" id="ARBA00001933"/>
    </source>
</evidence>
<dbReference type="Gene3D" id="3.40.640.10">
    <property type="entry name" value="Type I PLP-dependent aspartate aminotransferase-like (Major domain)"/>
    <property type="match status" value="1"/>
</dbReference>
<evidence type="ECO:0000313" key="7">
    <source>
        <dbReference type="EMBL" id="SCM75537.1"/>
    </source>
</evidence>
<dbReference type="InterPro" id="IPR005814">
    <property type="entry name" value="Aminotrans_3"/>
</dbReference>